<comment type="caution">
    <text evidence="3">The sequence shown here is derived from an EMBL/GenBank/DDBJ whole genome shotgun (WGS) entry which is preliminary data.</text>
</comment>
<keyword evidence="2" id="KW-0732">Signal</keyword>
<protein>
    <recommendedName>
        <fullName evidence="5">Outer membrane lipoprotein-sorting protein</fullName>
    </recommendedName>
</protein>
<feature type="compositionally biased region" description="Low complexity" evidence="1">
    <location>
        <begin position="284"/>
        <end position="295"/>
    </location>
</feature>
<evidence type="ECO:0000313" key="3">
    <source>
        <dbReference type="EMBL" id="PJJ58683.1"/>
    </source>
</evidence>
<sequence>MKTLPLPRLPVLCLAGLLACSSPTAEEPRTAAAELPAKPAAPKSFVGTLRFLERHSLDGLRSTDYVTMYFRGPQLRREVRPNGFADSTYRYGILVDVRTDSVTYYLQHSTRNTHCRIASADYLRRVADQQPILPSLNWQPYRTIFSLFPADGELPHQQVNVGAVAETLKDCRAIVFLFPDRMRCETMYSEQIKVEPKLLPYIEHHAPAALPTLALMVHYTQPDAPGGTGEKGLVDRIKQRIHEPREQLDFDGLDWATPTDQDFRPPAGSRYAGSDSDLNEQIRSSSSSSHHSLFD</sequence>
<evidence type="ECO:0000313" key="4">
    <source>
        <dbReference type="Proteomes" id="UP000228535"/>
    </source>
</evidence>
<evidence type="ECO:0000256" key="2">
    <source>
        <dbReference type="SAM" id="SignalP"/>
    </source>
</evidence>
<reference evidence="3 4" key="1">
    <citation type="submission" date="2017-11" db="EMBL/GenBank/DDBJ databases">
        <title>Genomic Encyclopedia of Archaeal and Bacterial Type Strains, Phase II (KMG-II): From Individual Species to Whole Genera.</title>
        <authorList>
            <person name="Goeker M."/>
        </authorList>
    </citation>
    <scope>NUCLEOTIDE SEQUENCE [LARGE SCALE GENOMIC DNA]</scope>
    <source>
        <strain evidence="3 4">DSM 11115</strain>
    </source>
</reference>
<dbReference type="PROSITE" id="PS51257">
    <property type="entry name" value="PROKAR_LIPOPROTEIN"/>
    <property type="match status" value="1"/>
</dbReference>
<feature type="region of interest" description="Disordered" evidence="1">
    <location>
        <begin position="248"/>
        <end position="295"/>
    </location>
</feature>
<dbReference type="RefSeq" id="WP_100334441.1">
    <property type="nucleotide sequence ID" value="NZ_PGFA01000001.1"/>
</dbReference>
<dbReference type="AlphaFoldDB" id="A0A2M9BL62"/>
<feature type="chain" id="PRO_5014780000" description="Outer membrane lipoprotein-sorting protein" evidence="2">
    <location>
        <begin position="26"/>
        <end position="295"/>
    </location>
</feature>
<feature type="signal peptide" evidence="2">
    <location>
        <begin position="1"/>
        <end position="25"/>
    </location>
</feature>
<dbReference type="EMBL" id="PGFA01000001">
    <property type="protein sequence ID" value="PJJ58683.1"/>
    <property type="molecule type" value="Genomic_DNA"/>
</dbReference>
<dbReference type="Proteomes" id="UP000228535">
    <property type="component" value="Unassembled WGS sequence"/>
</dbReference>
<evidence type="ECO:0008006" key="5">
    <source>
        <dbReference type="Google" id="ProtNLM"/>
    </source>
</evidence>
<organism evidence="3 4">
    <name type="scientific">Hymenobacter chitinivorans DSM 11115</name>
    <dbReference type="NCBI Taxonomy" id="1121954"/>
    <lineage>
        <taxon>Bacteria</taxon>
        <taxon>Pseudomonadati</taxon>
        <taxon>Bacteroidota</taxon>
        <taxon>Cytophagia</taxon>
        <taxon>Cytophagales</taxon>
        <taxon>Hymenobacteraceae</taxon>
        <taxon>Hymenobacter</taxon>
    </lineage>
</organism>
<evidence type="ECO:0000256" key="1">
    <source>
        <dbReference type="SAM" id="MobiDB-lite"/>
    </source>
</evidence>
<name>A0A2M9BL62_9BACT</name>
<accession>A0A2M9BL62</accession>
<keyword evidence="4" id="KW-1185">Reference proteome</keyword>
<proteinExistence type="predicted"/>
<gene>
    <name evidence="3" type="ORF">CLV45_0093</name>
</gene>